<organism evidence="4 5">
    <name type="scientific">Streptomyces adustus</name>
    <dbReference type="NCBI Taxonomy" id="1609272"/>
    <lineage>
        <taxon>Bacteria</taxon>
        <taxon>Bacillati</taxon>
        <taxon>Actinomycetota</taxon>
        <taxon>Actinomycetes</taxon>
        <taxon>Kitasatosporales</taxon>
        <taxon>Streptomycetaceae</taxon>
        <taxon>Streptomyces</taxon>
    </lineage>
</organism>
<evidence type="ECO:0000259" key="3">
    <source>
        <dbReference type="Pfam" id="PF00975"/>
    </source>
</evidence>
<dbReference type="Gene3D" id="3.40.50.1820">
    <property type="entry name" value="alpha/beta hydrolase"/>
    <property type="match status" value="1"/>
</dbReference>
<comment type="caution">
    <text evidence="4">The sequence shown here is derived from an EMBL/GenBank/DDBJ whole genome shotgun (WGS) entry which is preliminary data.</text>
</comment>
<accession>A0A5N8VLU7</accession>
<dbReference type="GO" id="GO:0008610">
    <property type="term" value="P:lipid biosynthetic process"/>
    <property type="evidence" value="ECO:0007669"/>
    <property type="project" value="TreeGrafter"/>
</dbReference>
<keyword evidence="5" id="KW-1185">Reference proteome</keyword>
<dbReference type="SUPFAM" id="SSF53474">
    <property type="entry name" value="alpha/beta-Hydrolases"/>
    <property type="match status" value="1"/>
</dbReference>
<dbReference type="AlphaFoldDB" id="A0A5N8VLU7"/>
<evidence type="ECO:0000313" key="4">
    <source>
        <dbReference type="EMBL" id="MPY35682.1"/>
    </source>
</evidence>
<dbReference type="RefSeq" id="WP_238427231.1">
    <property type="nucleotide sequence ID" value="NZ_VJZD01000173.1"/>
</dbReference>
<feature type="domain" description="Thioesterase" evidence="3">
    <location>
        <begin position="2"/>
        <end position="61"/>
    </location>
</feature>
<comment type="similarity">
    <text evidence="1">Belongs to the thioesterase family.</text>
</comment>
<feature type="region of interest" description="Disordered" evidence="2">
    <location>
        <begin position="1"/>
        <end position="21"/>
    </location>
</feature>
<gene>
    <name evidence="4" type="ORF">FNH09_31945</name>
</gene>
<evidence type="ECO:0000256" key="2">
    <source>
        <dbReference type="SAM" id="MobiDB-lite"/>
    </source>
</evidence>
<dbReference type="InterPro" id="IPR012223">
    <property type="entry name" value="TEII"/>
</dbReference>
<proteinExistence type="inferred from homology"/>
<dbReference type="InterPro" id="IPR001031">
    <property type="entry name" value="Thioesterase"/>
</dbReference>
<dbReference type="EMBL" id="VJZD01000173">
    <property type="protein sequence ID" value="MPY35682.1"/>
    <property type="molecule type" value="Genomic_DNA"/>
</dbReference>
<name>A0A5N8VLU7_9ACTN</name>
<protein>
    <submittedName>
        <fullName evidence="4">Thioesterase</fullName>
    </submittedName>
</protein>
<dbReference type="InterPro" id="IPR029058">
    <property type="entry name" value="AB_hydrolase_fold"/>
</dbReference>
<dbReference type="PANTHER" id="PTHR11487">
    <property type="entry name" value="THIOESTERASE"/>
    <property type="match status" value="1"/>
</dbReference>
<reference evidence="4 5" key="1">
    <citation type="submission" date="2019-07" db="EMBL/GenBank/DDBJ databases">
        <title>New species of Amycolatopsis and Streptomyces.</title>
        <authorList>
            <person name="Duangmal K."/>
            <person name="Teo W.F.A."/>
            <person name="Lipun K."/>
        </authorList>
    </citation>
    <scope>NUCLEOTIDE SEQUENCE [LARGE SCALE GENOMIC DNA]</scope>
    <source>
        <strain evidence="4 5">NBRC 109810</strain>
    </source>
</reference>
<evidence type="ECO:0000256" key="1">
    <source>
        <dbReference type="ARBA" id="ARBA00007169"/>
    </source>
</evidence>
<dbReference type="Proteomes" id="UP000325849">
    <property type="component" value="Unassembled WGS sequence"/>
</dbReference>
<sequence length="63" mass="7070">RPPLSTPLTVLTGDTDPQVTPDEARAWSRHTTAAFTLHTFTGGHFYLNDHMPQVQEVLRDILV</sequence>
<dbReference type="PANTHER" id="PTHR11487:SF0">
    <property type="entry name" value="S-ACYL FATTY ACID SYNTHASE THIOESTERASE, MEDIUM CHAIN"/>
    <property type="match status" value="1"/>
</dbReference>
<feature type="non-terminal residue" evidence="4">
    <location>
        <position position="1"/>
    </location>
</feature>
<evidence type="ECO:0000313" key="5">
    <source>
        <dbReference type="Proteomes" id="UP000325849"/>
    </source>
</evidence>
<dbReference type="Pfam" id="PF00975">
    <property type="entry name" value="Thioesterase"/>
    <property type="match status" value="1"/>
</dbReference>